<feature type="region of interest" description="Disordered" evidence="12">
    <location>
        <begin position="882"/>
        <end position="1002"/>
    </location>
</feature>
<dbReference type="Proteomes" id="UP001219518">
    <property type="component" value="Unassembled WGS sequence"/>
</dbReference>
<keyword evidence="2" id="KW-0808">Transferase</keyword>
<dbReference type="PANTHER" id="PTHR24350">
    <property type="entry name" value="SERINE/THREONINE-PROTEIN KINASE IAL-RELATED"/>
    <property type="match status" value="1"/>
</dbReference>
<feature type="compositionally biased region" description="Pro residues" evidence="12">
    <location>
        <begin position="465"/>
        <end position="475"/>
    </location>
</feature>
<evidence type="ECO:0000256" key="7">
    <source>
        <dbReference type="ARBA" id="ARBA00048679"/>
    </source>
</evidence>
<comment type="catalytic activity">
    <reaction evidence="7">
        <text>L-seryl-[protein] + ATP = O-phospho-L-seryl-[protein] + ADP + H(+)</text>
        <dbReference type="Rhea" id="RHEA:17989"/>
        <dbReference type="Rhea" id="RHEA-COMP:9863"/>
        <dbReference type="Rhea" id="RHEA-COMP:11604"/>
        <dbReference type="ChEBI" id="CHEBI:15378"/>
        <dbReference type="ChEBI" id="CHEBI:29999"/>
        <dbReference type="ChEBI" id="CHEBI:30616"/>
        <dbReference type="ChEBI" id="CHEBI:83421"/>
        <dbReference type="ChEBI" id="CHEBI:456216"/>
        <dbReference type="EC" id="2.7.11.1"/>
    </reaction>
</comment>
<evidence type="ECO:0000256" key="8">
    <source>
        <dbReference type="PIRSR" id="PIRSR630616-1"/>
    </source>
</evidence>
<evidence type="ECO:0000256" key="11">
    <source>
        <dbReference type="PROSITE-ProRule" id="PRU10141"/>
    </source>
</evidence>
<feature type="compositionally biased region" description="Basic and acidic residues" evidence="12">
    <location>
        <begin position="942"/>
        <end position="951"/>
    </location>
</feature>
<sequence length="1095" mass="119459">MLPSFGPPCIVGRYRLVGKVLGKGNYARVEEAVHLDLEPSEAHVAIKMIDTHAVRDPYVLRNLEREAEVLRLLRHPNIIAIFEVLKAGRYHCLVTELVGGGELCAYVRAQPRGRLDEATTLQFGAQLISALAYMHGLNVVHRDLKMKNIVLTRRQDQVKIADFGLSRTWSVHKPLLTHCGSPGYAAPEIYLKNSRPYGPKVDLWSLGVVLYYMAVGAMPFPPCQDKARSPEERRKHLLGLISKGATEVHVKHMAHFSPDFRDLVQGLLTASPSRRLSLQQAVDHPWAANRLRARQLLNIQYKLSGQERALILTKLAVMLNTTVQSIEAQCRQKDLGEVAAMYNIMAHKQLSTYHASWTLRPASPRRVVAEVTATATLGQGLSHGLSQGLSQGLGRAYTPSGSRSQQHSAPRRPPGTATAAEEGSGSDSPQVCIDQPDSSTAEGDGGDEDDRERAVSVQSEQEAAPTPPTPAPRSLPAPRQRLALQGVPRPEPRSHEPQGAPATPPQRTTLQGVPRPEPRAHERAPARPEERDAQEGLQEVASVPSTATPSTAVASTVLIPETGSVDTLEVDVGNTSTDAKGAATSLGGQDPEYDLACLLRDSSGQAQLEPMPETRVMFYTQTVLDINDALYTGGGASKSVAKVLVNAGTATPTAGAAAATIPIKSALASQTGLAAKTRKAVSFSGITTTHSADSGADGSAEAAVQDAVQDAARREMSVQADLKPLTAAEDGAEAKVEGGGVALAHGHRSGKVDQGANATQKKQNPENTLGTSSRGGPQEAKDMPKEEKLSCPSLGVKQSFLEKPSSSYQLKNCLTRENIAATEKLLKTVPVSRKISPEPKKHIFETRRWPLKSPREVYRRMKGHPGLSVSYLLCDQENFTSPKTTEEQKSSSFYTPINSASLPAHKEDSGEDENTTLRDTEEEKEKMKIDSVSDVEQNPQQKHQEHSDSTHSAEINTAQNIKRSEKSISSGKGDLSNKEEMEWPKDNVSENTANNNKKKSTGTVAELVRSKIGSLRVKEKYLEIENKEKTQPKFQRKERRTKPPKYQRFISNRYRVDLALVMTLERSRKNLLPSIHGPWRPTTPDTFEKYPETGT</sequence>
<dbReference type="Pfam" id="PF00069">
    <property type="entry name" value="Pkinase"/>
    <property type="match status" value="1"/>
</dbReference>
<dbReference type="FunFam" id="1.10.510.10:FF:000571">
    <property type="entry name" value="Maternal embryonic leucine zipper kinase"/>
    <property type="match status" value="1"/>
</dbReference>
<gene>
    <name evidence="14" type="ORF">KUF71_022326</name>
</gene>
<feature type="compositionally biased region" description="Polar residues" evidence="12">
    <location>
        <begin position="399"/>
        <end position="408"/>
    </location>
</feature>
<dbReference type="SMART" id="SM00220">
    <property type="entry name" value="S_TKc"/>
    <property type="match status" value="1"/>
</dbReference>
<feature type="compositionally biased region" description="Polar residues" evidence="12">
    <location>
        <begin position="890"/>
        <end position="901"/>
    </location>
</feature>
<feature type="compositionally biased region" description="Polar residues" evidence="12">
    <location>
        <begin position="756"/>
        <end position="775"/>
    </location>
</feature>
<feature type="cross-link" description="Glycyl lysine isopeptide (Lys-Gly) (interchain with G-Cter in SUMO2)" evidence="10">
    <location>
        <position position="145"/>
    </location>
</feature>
<evidence type="ECO:0000256" key="2">
    <source>
        <dbReference type="ARBA" id="ARBA00022679"/>
    </source>
</evidence>
<feature type="compositionally biased region" description="Low complexity" evidence="12">
    <location>
        <begin position="380"/>
        <end position="394"/>
    </location>
</feature>
<dbReference type="Gene3D" id="1.10.510.10">
    <property type="entry name" value="Transferase(Phosphotransferase) domain 1"/>
    <property type="match status" value="1"/>
</dbReference>
<reference evidence="14" key="2">
    <citation type="journal article" date="2023" name="BMC Genomics">
        <title>Pest status, molecular evolution, and epigenetic factors derived from the genome assembly of Frankliniella fusca, a thysanopteran phytovirus vector.</title>
        <authorList>
            <person name="Catto M.A."/>
            <person name="Labadie P.E."/>
            <person name="Jacobson A.L."/>
            <person name="Kennedy G.G."/>
            <person name="Srinivasan R."/>
            <person name="Hunt B.G."/>
        </authorList>
    </citation>
    <scope>NUCLEOTIDE SEQUENCE</scope>
    <source>
        <strain evidence="14">PL_HMW_Pooled</strain>
    </source>
</reference>
<dbReference type="InterPro" id="IPR017441">
    <property type="entry name" value="Protein_kinase_ATP_BS"/>
</dbReference>
<feature type="region of interest" description="Disordered" evidence="12">
    <location>
        <begin position="380"/>
        <end position="548"/>
    </location>
</feature>
<feature type="domain" description="Protein kinase" evidence="13">
    <location>
        <begin position="15"/>
        <end position="287"/>
    </location>
</feature>
<evidence type="ECO:0000256" key="6">
    <source>
        <dbReference type="ARBA" id="ARBA00047899"/>
    </source>
</evidence>
<feature type="compositionally biased region" description="Basic and acidic residues" evidence="12">
    <location>
        <begin position="975"/>
        <end position="988"/>
    </location>
</feature>
<feature type="compositionally biased region" description="Basic and acidic residues" evidence="12">
    <location>
        <begin position="1086"/>
        <end position="1095"/>
    </location>
</feature>
<evidence type="ECO:0000313" key="14">
    <source>
        <dbReference type="EMBL" id="KAK3912872.1"/>
    </source>
</evidence>
<evidence type="ECO:0000259" key="13">
    <source>
        <dbReference type="PROSITE" id="PS50011"/>
    </source>
</evidence>
<keyword evidence="5 9" id="KW-0067">ATP-binding</keyword>
<evidence type="ECO:0000256" key="5">
    <source>
        <dbReference type="ARBA" id="ARBA00022840"/>
    </source>
</evidence>
<dbReference type="EMBL" id="JAHWGI010000306">
    <property type="protein sequence ID" value="KAK3912872.1"/>
    <property type="molecule type" value="Genomic_DNA"/>
</dbReference>
<dbReference type="PROSITE" id="PS00107">
    <property type="entry name" value="PROTEIN_KINASE_ATP"/>
    <property type="match status" value="1"/>
</dbReference>
<dbReference type="InterPro" id="IPR011009">
    <property type="entry name" value="Kinase-like_dom_sf"/>
</dbReference>
<feature type="region of interest" description="Disordered" evidence="12">
    <location>
        <begin position="745"/>
        <end position="786"/>
    </location>
</feature>
<dbReference type="InterPro" id="IPR000719">
    <property type="entry name" value="Prot_kinase_dom"/>
</dbReference>
<feature type="binding site" evidence="9">
    <location>
        <position position="162"/>
    </location>
    <ligand>
        <name>ATP</name>
        <dbReference type="ChEBI" id="CHEBI:30616"/>
    </ligand>
</feature>
<evidence type="ECO:0000313" key="15">
    <source>
        <dbReference type="Proteomes" id="UP001219518"/>
    </source>
</evidence>
<evidence type="ECO:0000256" key="4">
    <source>
        <dbReference type="ARBA" id="ARBA00022777"/>
    </source>
</evidence>
<feature type="region of interest" description="Disordered" evidence="12">
    <location>
        <begin position="1075"/>
        <end position="1095"/>
    </location>
</feature>
<evidence type="ECO:0000256" key="9">
    <source>
        <dbReference type="PIRSR" id="PIRSR630616-2"/>
    </source>
</evidence>
<dbReference type="InterPro" id="IPR008271">
    <property type="entry name" value="Ser/Thr_kinase_AS"/>
</dbReference>
<keyword evidence="15" id="KW-1185">Reference proteome</keyword>
<comment type="caution">
    <text evidence="14">The sequence shown here is derived from an EMBL/GenBank/DDBJ whole genome shotgun (WGS) entry which is preliminary data.</text>
</comment>
<organism evidence="14 15">
    <name type="scientific">Frankliniella fusca</name>
    <dbReference type="NCBI Taxonomy" id="407009"/>
    <lineage>
        <taxon>Eukaryota</taxon>
        <taxon>Metazoa</taxon>
        <taxon>Ecdysozoa</taxon>
        <taxon>Arthropoda</taxon>
        <taxon>Hexapoda</taxon>
        <taxon>Insecta</taxon>
        <taxon>Pterygota</taxon>
        <taxon>Neoptera</taxon>
        <taxon>Paraneoptera</taxon>
        <taxon>Thysanoptera</taxon>
        <taxon>Terebrantia</taxon>
        <taxon>Thripoidea</taxon>
        <taxon>Thripidae</taxon>
        <taxon>Frankliniella</taxon>
    </lineage>
</organism>
<keyword evidence="4 14" id="KW-0418">Kinase</keyword>
<evidence type="ECO:0000256" key="12">
    <source>
        <dbReference type="SAM" id="MobiDB-lite"/>
    </source>
</evidence>
<keyword evidence="3 9" id="KW-0547">Nucleotide-binding</keyword>
<proteinExistence type="predicted"/>
<dbReference type="GO" id="GO:0004674">
    <property type="term" value="F:protein serine/threonine kinase activity"/>
    <property type="evidence" value="ECO:0007669"/>
    <property type="project" value="UniProtKB-KW"/>
</dbReference>
<feature type="active site" description="Proton acceptor" evidence="8">
    <location>
        <position position="143"/>
    </location>
</feature>
<dbReference type="SUPFAM" id="SSF56112">
    <property type="entry name" value="Protein kinase-like (PK-like)"/>
    <property type="match status" value="1"/>
</dbReference>
<keyword evidence="1" id="KW-0723">Serine/threonine-protein kinase</keyword>
<evidence type="ECO:0000256" key="1">
    <source>
        <dbReference type="ARBA" id="ARBA00022527"/>
    </source>
</evidence>
<accession>A0AAE1H161</accession>
<feature type="binding site" evidence="9 11">
    <location>
        <position position="47"/>
    </location>
    <ligand>
        <name>ATP</name>
        <dbReference type="ChEBI" id="CHEBI:30616"/>
    </ligand>
</feature>
<reference evidence="14" key="1">
    <citation type="submission" date="2021-07" db="EMBL/GenBank/DDBJ databases">
        <authorList>
            <person name="Catto M.A."/>
            <person name="Jacobson A."/>
            <person name="Kennedy G."/>
            <person name="Labadie P."/>
            <person name="Hunt B.G."/>
            <person name="Srinivasan R."/>
        </authorList>
    </citation>
    <scope>NUCLEOTIDE SEQUENCE</scope>
    <source>
        <strain evidence="14">PL_HMW_Pooled</strain>
        <tissue evidence="14">Head</tissue>
    </source>
</reference>
<name>A0AAE1H161_9NEOP</name>
<evidence type="ECO:0000256" key="10">
    <source>
        <dbReference type="PIRSR" id="PIRSR630616-3"/>
    </source>
</evidence>
<dbReference type="PROSITE" id="PS50011">
    <property type="entry name" value="PROTEIN_KINASE_DOM"/>
    <property type="match status" value="1"/>
</dbReference>
<feature type="compositionally biased region" description="Polar residues" evidence="12">
    <location>
        <begin position="952"/>
        <end position="961"/>
    </location>
</feature>
<protein>
    <submittedName>
        <fullName evidence="14">Serine/threonine-protein kinase par-1</fullName>
    </submittedName>
</protein>
<dbReference type="InterPro" id="IPR030616">
    <property type="entry name" value="Aur-like"/>
</dbReference>
<feature type="compositionally biased region" description="Basic and acidic residues" evidence="12">
    <location>
        <begin position="915"/>
        <end position="931"/>
    </location>
</feature>
<dbReference type="GO" id="GO:0005524">
    <property type="term" value="F:ATP binding"/>
    <property type="evidence" value="ECO:0007669"/>
    <property type="project" value="UniProtKB-UniRule"/>
</dbReference>
<comment type="catalytic activity">
    <reaction evidence="6">
        <text>L-threonyl-[protein] + ATP = O-phospho-L-threonyl-[protein] + ADP + H(+)</text>
        <dbReference type="Rhea" id="RHEA:46608"/>
        <dbReference type="Rhea" id="RHEA-COMP:11060"/>
        <dbReference type="Rhea" id="RHEA-COMP:11605"/>
        <dbReference type="ChEBI" id="CHEBI:15378"/>
        <dbReference type="ChEBI" id="CHEBI:30013"/>
        <dbReference type="ChEBI" id="CHEBI:30616"/>
        <dbReference type="ChEBI" id="CHEBI:61977"/>
        <dbReference type="ChEBI" id="CHEBI:456216"/>
        <dbReference type="EC" id="2.7.11.1"/>
    </reaction>
</comment>
<dbReference type="PROSITE" id="PS00108">
    <property type="entry name" value="PROTEIN_KINASE_ST"/>
    <property type="match status" value="1"/>
</dbReference>
<feature type="compositionally biased region" description="Basic and acidic residues" evidence="12">
    <location>
        <begin position="516"/>
        <end position="534"/>
    </location>
</feature>
<evidence type="ECO:0000256" key="3">
    <source>
        <dbReference type="ARBA" id="ARBA00022741"/>
    </source>
</evidence>
<dbReference type="AlphaFoldDB" id="A0AAE1H161"/>